<dbReference type="Pfam" id="PF03441">
    <property type="entry name" value="FAD_binding_7"/>
    <property type="match status" value="1"/>
</dbReference>
<dbReference type="InterPro" id="IPR018394">
    <property type="entry name" value="DNA_photolyase_1_CS_C"/>
</dbReference>
<organism evidence="8 9">
    <name type="scientific">Cognatishimia coralii</name>
    <dbReference type="NCBI Taxonomy" id="3083254"/>
    <lineage>
        <taxon>Bacteria</taxon>
        <taxon>Pseudomonadati</taxon>
        <taxon>Pseudomonadota</taxon>
        <taxon>Alphaproteobacteria</taxon>
        <taxon>Rhodobacterales</taxon>
        <taxon>Paracoccaceae</taxon>
        <taxon>Cognatishimia</taxon>
    </lineage>
</organism>
<dbReference type="EC" id="4.1.99.3" evidence="8"/>
<dbReference type="InterPro" id="IPR014729">
    <property type="entry name" value="Rossmann-like_a/b/a_fold"/>
</dbReference>
<dbReference type="PROSITE" id="PS00691">
    <property type="entry name" value="DNA_PHOTOLYASES_1_2"/>
    <property type="match status" value="1"/>
</dbReference>
<evidence type="ECO:0000256" key="2">
    <source>
        <dbReference type="ARBA" id="ARBA00001974"/>
    </source>
</evidence>
<dbReference type="Proteomes" id="UP001368270">
    <property type="component" value="Unassembled WGS sequence"/>
</dbReference>
<evidence type="ECO:0000259" key="7">
    <source>
        <dbReference type="PROSITE" id="PS51645"/>
    </source>
</evidence>
<dbReference type="GO" id="GO:0003904">
    <property type="term" value="F:deoxyribodipyrimidine photo-lyase activity"/>
    <property type="evidence" value="ECO:0007669"/>
    <property type="project" value="UniProtKB-EC"/>
</dbReference>
<dbReference type="InterPro" id="IPR005101">
    <property type="entry name" value="Cryptochr/Photolyase_FAD-bd"/>
</dbReference>
<keyword evidence="5 6" id="KW-0157">Chromophore</keyword>
<evidence type="ECO:0000313" key="9">
    <source>
        <dbReference type="Proteomes" id="UP001368270"/>
    </source>
</evidence>
<dbReference type="EMBL" id="JBBGAZ010000004">
    <property type="protein sequence ID" value="MEJ5218454.1"/>
    <property type="molecule type" value="Genomic_DNA"/>
</dbReference>
<dbReference type="Gene3D" id="3.40.50.620">
    <property type="entry name" value="HUPs"/>
    <property type="match status" value="1"/>
</dbReference>
<dbReference type="PANTHER" id="PTHR11455:SF9">
    <property type="entry name" value="CRYPTOCHROME CIRCADIAN CLOCK 5 ISOFORM X1"/>
    <property type="match status" value="1"/>
</dbReference>
<dbReference type="Pfam" id="PF00875">
    <property type="entry name" value="DNA_photolyase"/>
    <property type="match status" value="1"/>
</dbReference>
<comment type="caution">
    <text evidence="8">The sequence shown here is derived from an EMBL/GenBank/DDBJ whole genome shotgun (WGS) entry which is preliminary data.</text>
</comment>
<keyword evidence="3 6" id="KW-0285">Flavoprotein</keyword>
<comment type="cofactor">
    <cofactor evidence="2">
        <name>FAD</name>
        <dbReference type="ChEBI" id="CHEBI:57692"/>
    </cofactor>
</comment>
<dbReference type="InterPro" id="IPR036155">
    <property type="entry name" value="Crypto/Photolyase_N_sf"/>
</dbReference>
<reference evidence="8 9" key="1">
    <citation type="submission" date="2024-03" db="EMBL/GenBank/DDBJ databases">
        <title>Cognatishimia coralii sp. nov., a marine bacterium isolated from coral surrounding seawater.</title>
        <authorList>
            <person name="Liu X."/>
            <person name="Liu S."/>
            <person name="Sun H."/>
            <person name="Zhang Y."/>
        </authorList>
    </citation>
    <scope>NUCLEOTIDE SEQUENCE [LARGE SCALE GENOMIC DNA]</scope>
    <source>
        <strain evidence="8 9">D5M38</strain>
    </source>
</reference>
<dbReference type="InterPro" id="IPR036134">
    <property type="entry name" value="Crypto/Photolyase_FAD-like_sf"/>
</dbReference>
<sequence>MRSLVLFRNDLRVADNPALTTAAARGEVLPVFVYEPEAYGAAAKWWLHHSLTALAQDLGGLLVRQGEPLEVIEGLVADYGVDAVFWNRRYEPAGIAKDTEMKAALGAAGVVVESFPGNLLFEPWQIKTGSGGQFKVFSPFWRACLKAGAPAAPLERTSLAVFGATAEIDALDLLPTKPDWATGFGPVWTPGEKGAWARLEHFLSDDIKGYKTGRDRPDQTHVSRLSPHLHFGEISPRQIWREVQRQCAMYPSKQGDADKFLAEIGWREFSHQLLFHTPDLPEQNLNRAFDAYPWADNPGHLTAWQKGKTGYPLVDAGMRELWHTGYMHNRVRMVVASFLIKHLRIHWKHGMNWFWDTLLDADLANNTASWQWVAGSGADAAPYFRIFNPTTQAQKFDPNGDYIRKWCPELAALPTKVLHAPWEAPALVLLEAGVTLGATYPHPIVDHKEARAAALAGYDTVKSAQA</sequence>
<gene>
    <name evidence="8" type="ORF">WG622_09400</name>
</gene>
<evidence type="ECO:0000256" key="1">
    <source>
        <dbReference type="ARBA" id="ARBA00001932"/>
    </source>
</evidence>
<dbReference type="PRINTS" id="PR00147">
    <property type="entry name" value="DNAPHOTLYASE"/>
</dbReference>
<dbReference type="PROSITE" id="PS51645">
    <property type="entry name" value="PHR_CRY_ALPHA_BETA"/>
    <property type="match status" value="1"/>
</dbReference>
<keyword evidence="8" id="KW-0456">Lyase</keyword>
<evidence type="ECO:0000313" key="8">
    <source>
        <dbReference type="EMBL" id="MEJ5218454.1"/>
    </source>
</evidence>
<feature type="domain" description="Photolyase/cryptochrome alpha/beta" evidence="7">
    <location>
        <begin position="1"/>
        <end position="120"/>
    </location>
</feature>
<evidence type="ECO:0000256" key="3">
    <source>
        <dbReference type="ARBA" id="ARBA00022630"/>
    </source>
</evidence>
<accession>A0ABU8QGB4</accession>
<proteinExistence type="inferred from homology"/>
<comment type="similarity">
    <text evidence="6">Belongs to the DNA photolyase family.</text>
</comment>
<dbReference type="PROSITE" id="PS00394">
    <property type="entry name" value="DNA_PHOTOLYASES_1_1"/>
    <property type="match status" value="1"/>
</dbReference>
<evidence type="ECO:0000256" key="5">
    <source>
        <dbReference type="ARBA" id="ARBA00022991"/>
    </source>
</evidence>
<dbReference type="PANTHER" id="PTHR11455">
    <property type="entry name" value="CRYPTOCHROME"/>
    <property type="match status" value="1"/>
</dbReference>
<dbReference type="RefSeq" id="WP_339403362.1">
    <property type="nucleotide sequence ID" value="NZ_JBBGAZ010000004.1"/>
</dbReference>
<keyword evidence="9" id="KW-1185">Reference proteome</keyword>
<dbReference type="Gene3D" id="1.25.40.80">
    <property type="match status" value="1"/>
</dbReference>
<dbReference type="InterPro" id="IPR006050">
    <property type="entry name" value="DNA_photolyase_N"/>
</dbReference>
<evidence type="ECO:0000256" key="4">
    <source>
        <dbReference type="ARBA" id="ARBA00022827"/>
    </source>
</evidence>
<evidence type="ECO:0000256" key="6">
    <source>
        <dbReference type="RuleBase" id="RU004182"/>
    </source>
</evidence>
<name>A0ABU8QGB4_9RHOB</name>
<comment type="cofactor">
    <cofactor evidence="1">
        <name>(6R)-5,10-methylene-5,6,7,8-tetrahydrofolate</name>
        <dbReference type="ChEBI" id="CHEBI:15636"/>
    </cofactor>
</comment>
<dbReference type="SUPFAM" id="SSF48173">
    <property type="entry name" value="Cryptochrome/photolyase FAD-binding domain"/>
    <property type="match status" value="1"/>
</dbReference>
<dbReference type="SUPFAM" id="SSF52425">
    <property type="entry name" value="Cryptochrome/photolyase, N-terminal domain"/>
    <property type="match status" value="1"/>
</dbReference>
<dbReference type="Gene3D" id="1.10.579.10">
    <property type="entry name" value="DNA Cyclobutane Dipyrimidine Photolyase, subunit A, domain 3"/>
    <property type="match status" value="1"/>
</dbReference>
<dbReference type="InterPro" id="IPR002081">
    <property type="entry name" value="Cryptochrome/DNA_photolyase_1"/>
</dbReference>
<keyword evidence="4 6" id="KW-0274">FAD</keyword>
<protein>
    <submittedName>
        <fullName evidence="8">Deoxyribodipyrimidine photo-lyase</fullName>
        <ecNumber evidence="8">4.1.99.3</ecNumber>
    </submittedName>
</protein>